<evidence type="ECO:0000256" key="19">
    <source>
        <dbReference type="ARBA" id="ARBA00029728"/>
    </source>
</evidence>
<comment type="similarity">
    <text evidence="3">Belongs to the FMO family.</text>
</comment>
<keyword evidence="35" id="KW-1185">Reference proteome</keyword>
<dbReference type="SUPFAM" id="SSF51905">
    <property type="entry name" value="FAD/NAD(P)-binding domain"/>
    <property type="match status" value="1"/>
</dbReference>
<dbReference type="Gene3D" id="3.50.50.60">
    <property type="entry name" value="FAD/NAD(P)-binding domain"/>
    <property type="match status" value="2"/>
</dbReference>
<accession>A0A8X8BP94</accession>
<evidence type="ECO:0000256" key="15">
    <source>
        <dbReference type="ARBA" id="ARBA00023002"/>
    </source>
</evidence>
<dbReference type="GO" id="GO:0050660">
    <property type="term" value="F:flavin adenine dinucleotide binding"/>
    <property type="evidence" value="ECO:0007669"/>
    <property type="project" value="InterPro"/>
</dbReference>
<evidence type="ECO:0000256" key="31">
    <source>
        <dbReference type="ARBA" id="ARBA00049443"/>
    </source>
</evidence>
<keyword evidence="15" id="KW-0560">Oxidoreductase</keyword>
<dbReference type="FunFam" id="3.50.50.60:FF:000023">
    <property type="entry name" value="Dimethylaniline monooxygenase [N-oxide-forming]"/>
    <property type="match status" value="1"/>
</dbReference>
<dbReference type="EMBL" id="JAATIS010004524">
    <property type="protein sequence ID" value="KAG2461386.1"/>
    <property type="molecule type" value="Genomic_DNA"/>
</dbReference>
<evidence type="ECO:0000256" key="28">
    <source>
        <dbReference type="ARBA" id="ARBA00048459"/>
    </source>
</evidence>
<evidence type="ECO:0000256" key="17">
    <source>
        <dbReference type="ARBA" id="ARBA00023098"/>
    </source>
</evidence>
<keyword evidence="17" id="KW-0443">Lipid metabolism</keyword>
<comment type="catalytic activity">
    <reaction evidence="29">
        <text>(2E)-geranial + NADPH + O2 + H(+) = (1E)-2,6-dimethylhepta-1,5-dien-1-yl formate + NADP(+) + H2O</text>
        <dbReference type="Rhea" id="RHEA:54860"/>
        <dbReference type="ChEBI" id="CHEBI:15377"/>
        <dbReference type="ChEBI" id="CHEBI:15378"/>
        <dbReference type="ChEBI" id="CHEBI:15379"/>
        <dbReference type="ChEBI" id="CHEBI:16980"/>
        <dbReference type="ChEBI" id="CHEBI:57783"/>
        <dbReference type="ChEBI" id="CHEBI:58349"/>
        <dbReference type="ChEBI" id="CHEBI:138375"/>
    </reaction>
    <physiologicalReaction direction="left-to-right" evidence="29">
        <dbReference type="Rhea" id="RHEA:54861"/>
    </physiologicalReaction>
</comment>
<evidence type="ECO:0000256" key="7">
    <source>
        <dbReference type="ARBA" id="ARBA00022481"/>
    </source>
</evidence>
<evidence type="ECO:0000313" key="35">
    <source>
        <dbReference type="Proteomes" id="UP000886611"/>
    </source>
</evidence>
<dbReference type="GO" id="GO:0004499">
    <property type="term" value="F:N,N-dimethylaniline monooxygenase activity"/>
    <property type="evidence" value="ECO:0007669"/>
    <property type="project" value="InterPro"/>
</dbReference>
<dbReference type="EC" id="1.14.13.8" evidence="5"/>
<evidence type="ECO:0000256" key="10">
    <source>
        <dbReference type="ARBA" id="ARBA00022692"/>
    </source>
</evidence>
<evidence type="ECO:0000256" key="18">
    <source>
        <dbReference type="ARBA" id="ARBA00023136"/>
    </source>
</evidence>
<evidence type="ECO:0000256" key="8">
    <source>
        <dbReference type="ARBA" id="ARBA00022553"/>
    </source>
</evidence>
<comment type="catalytic activity">
    <reaction evidence="25">
        <text>sulcatone + NADPH + O2 + H(+) = 4-methylpent-3-en-1-yl acetate + NADP(+) + H2O</text>
        <dbReference type="Rhea" id="RHEA:54864"/>
        <dbReference type="ChEBI" id="CHEBI:15377"/>
        <dbReference type="ChEBI" id="CHEBI:15378"/>
        <dbReference type="ChEBI" id="CHEBI:15379"/>
        <dbReference type="ChEBI" id="CHEBI:16310"/>
        <dbReference type="ChEBI" id="CHEBI:57783"/>
        <dbReference type="ChEBI" id="CHEBI:58349"/>
        <dbReference type="ChEBI" id="CHEBI:138373"/>
    </reaction>
    <physiologicalReaction direction="left-to-right" evidence="25">
        <dbReference type="Rhea" id="RHEA:54865"/>
    </physiologicalReaction>
</comment>
<evidence type="ECO:0000256" key="13">
    <source>
        <dbReference type="ARBA" id="ARBA00022857"/>
    </source>
</evidence>
<keyword evidence="12" id="KW-0256">Endoplasmic reticulum</keyword>
<evidence type="ECO:0000256" key="30">
    <source>
        <dbReference type="ARBA" id="ARBA00048990"/>
    </source>
</evidence>
<keyword evidence="9" id="KW-0285">Flavoprotein</keyword>
<dbReference type="PRINTS" id="PR01125">
    <property type="entry name" value="FMOXYGENASE5"/>
</dbReference>
<dbReference type="FunFam" id="3.50.50.60:FF:000161">
    <property type="entry name" value="Dimethylaniline monooxygenase [N-oxide-forming]"/>
    <property type="match status" value="1"/>
</dbReference>
<keyword evidence="10 33" id="KW-0812">Transmembrane</keyword>
<comment type="catalytic activity">
    <reaction evidence="23">
        <text>hexan-3-one + NADPH + O2 + H(+) = propyl propanoate + NADP(+) + H2O</text>
        <dbReference type="Rhea" id="RHEA:54848"/>
        <dbReference type="ChEBI" id="CHEBI:15377"/>
        <dbReference type="ChEBI" id="CHEBI:15378"/>
        <dbReference type="ChEBI" id="CHEBI:15379"/>
        <dbReference type="ChEBI" id="CHEBI:57783"/>
        <dbReference type="ChEBI" id="CHEBI:58349"/>
        <dbReference type="ChEBI" id="CHEBI:89828"/>
        <dbReference type="ChEBI" id="CHEBI:89891"/>
    </reaction>
    <physiologicalReaction direction="left-to-right" evidence="23">
        <dbReference type="Rhea" id="RHEA:54849"/>
    </physiologicalReaction>
</comment>
<evidence type="ECO:0000256" key="21">
    <source>
        <dbReference type="ARBA" id="ARBA00033301"/>
    </source>
</evidence>
<evidence type="ECO:0000256" key="3">
    <source>
        <dbReference type="ARBA" id="ARBA00009183"/>
    </source>
</evidence>
<comment type="catalytic activity">
    <reaction evidence="24">
        <text>heptan-2-one + NADPH + O2 + H(+) = pentyl acetate + NADP(+) + H2O</text>
        <dbReference type="Rhea" id="RHEA:54836"/>
        <dbReference type="ChEBI" id="CHEBI:5672"/>
        <dbReference type="ChEBI" id="CHEBI:15377"/>
        <dbReference type="ChEBI" id="CHEBI:15378"/>
        <dbReference type="ChEBI" id="CHEBI:15379"/>
        <dbReference type="ChEBI" id="CHEBI:57783"/>
        <dbReference type="ChEBI" id="CHEBI:58349"/>
        <dbReference type="ChEBI" id="CHEBI:87362"/>
    </reaction>
    <physiologicalReaction direction="left-to-right" evidence="24">
        <dbReference type="Rhea" id="RHEA:54837"/>
    </physiologicalReaction>
</comment>
<evidence type="ECO:0000256" key="23">
    <source>
        <dbReference type="ARBA" id="ARBA00047426"/>
    </source>
</evidence>
<gene>
    <name evidence="34" type="primary">Fmo5_1</name>
    <name evidence="34" type="ORF">GTO96_0009086</name>
</gene>
<keyword evidence="8" id="KW-0597">Phosphoprotein</keyword>
<keyword evidence="13" id="KW-0521">NADP</keyword>
<comment type="catalytic activity">
    <reaction evidence="28">
        <text>octan-3-one + NADPH + O2 + H(+) = ethyl hexanoate + NADP(+) + H2O</text>
        <dbReference type="Rhea" id="RHEA:54856"/>
        <dbReference type="ChEBI" id="CHEBI:15377"/>
        <dbReference type="ChEBI" id="CHEBI:15378"/>
        <dbReference type="ChEBI" id="CHEBI:15379"/>
        <dbReference type="ChEBI" id="CHEBI:57783"/>
        <dbReference type="ChEBI" id="CHEBI:58349"/>
        <dbReference type="ChEBI" id="CHEBI:80946"/>
        <dbReference type="ChEBI" id="CHEBI:86055"/>
    </reaction>
    <physiologicalReaction direction="left-to-right" evidence="28">
        <dbReference type="Rhea" id="RHEA:54857"/>
    </physiologicalReaction>
</comment>
<dbReference type="AlphaFoldDB" id="A0A8X8BP94"/>
<evidence type="ECO:0000256" key="12">
    <source>
        <dbReference type="ARBA" id="ARBA00022848"/>
    </source>
</evidence>
<proteinExistence type="inferred from homology"/>
<evidence type="ECO:0000256" key="27">
    <source>
        <dbReference type="ARBA" id="ARBA00047977"/>
    </source>
</evidence>
<evidence type="ECO:0000313" key="34">
    <source>
        <dbReference type="EMBL" id="KAG2461386.1"/>
    </source>
</evidence>
<comment type="catalytic activity">
    <reaction evidence="32">
        <text>octan-3-one + NADPH + O2 + H(+) = pentyl propanoate + NADP(+) + H2O</text>
        <dbReference type="Rhea" id="RHEA:54840"/>
        <dbReference type="ChEBI" id="CHEBI:15377"/>
        <dbReference type="ChEBI" id="CHEBI:15378"/>
        <dbReference type="ChEBI" id="CHEBI:15379"/>
        <dbReference type="ChEBI" id="CHEBI:57783"/>
        <dbReference type="ChEBI" id="CHEBI:58349"/>
        <dbReference type="ChEBI" id="CHEBI:80946"/>
        <dbReference type="ChEBI" id="CHEBI:87373"/>
    </reaction>
    <physiologicalReaction direction="left-to-right" evidence="32">
        <dbReference type="Rhea" id="RHEA:54841"/>
    </physiologicalReaction>
</comment>
<evidence type="ECO:0000256" key="16">
    <source>
        <dbReference type="ARBA" id="ARBA00023033"/>
    </source>
</evidence>
<evidence type="ECO:0000256" key="24">
    <source>
        <dbReference type="ARBA" id="ARBA00047574"/>
    </source>
</evidence>
<feature type="non-terminal residue" evidence="34">
    <location>
        <position position="1"/>
    </location>
</feature>
<comment type="caution">
    <text evidence="34">The sequence shown here is derived from an EMBL/GenBank/DDBJ whole genome shotgun (WGS) entry which is preliminary data.</text>
</comment>
<evidence type="ECO:0000256" key="11">
    <source>
        <dbReference type="ARBA" id="ARBA00022827"/>
    </source>
</evidence>
<dbReference type="PRINTS" id="PR00370">
    <property type="entry name" value="FMOXYGENASE"/>
</dbReference>
<evidence type="ECO:0000256" key="33">
    <source>
        <dbReference type="SAM" id="Phobius"/>
    </source>
</evidence>
<comment type="catalytic activity">
    <reaction evidence="26">
        <text>NADPH + O2 + H(+) = H2O2 + NADP(+)</text>
        <dbReference type="Rhea" id="RHEA:11260"/>
        <dbReference type="ChEBI" id="CHEBI:15378"/>
        <dbReference type="ChEBI" id="CHEBI:15379"/>
        <dbReference type="ChEBI" id="CHEBI:16240"/>
        <dbReference type="ChEBI" id="CHEBI:57783"/>
        <dbReference type="ChEBI" id="CHEBI:58349"/>
        <dbReference type="EC" id="1.6.3.1"/>
    </reaction>
    <physiologicalReaction direction="left-to-right" evidence="26">
        <dbReference type="Rhea" id="RHEA:11261"/>
    </physiologicalReaction>
</comment>
<keyword evidence="14 33" id="KW-1133">Transmembrane helix</keyword>
<reference evidence="34 35" key="1">
    <citation type="journal article" date="2021" name="Cell">
        <title>Tracing the genetic footprints of vertebrate landing in non-teleost ray-finned fishes.</title>
        <authorList>
            <person name="Bi X."/>
            <person name="Wang K."/>
            <person name="Yang L."/>
            <person name="Pan H."/>
            <person name="Jiang H."/>
            <person name="Wei Q."/>
            <person name="Fang M."/>
            <person name="Yu H."/>
            <person name="Zhu C."/>
            <person name="Cai Y."/>
            <person name="He Y."/>
            <person name="Gan X."/>
            <person name="Zeng H."/>
            <person name="Yu D."/>
            <person name="Zhu Y."/>
            <person name="Jiang H."/>
            <person name="Qiu Q."/>
            <person name="Yang H."/>
            <person name="Zhang Y.E."/>
            <person name="Wang W."/>
            <person name="Zhu M."/>
            <person name="He S."/>
            <person name="Zhang G."/>
        </authorList>
    </citation>
    <scope>NUCLEOTIDE SEQUENCE [LARGE SCALE GENOMIC DNA]</scope>
    <source>
        <strain evidence="34">Bchr_013</strain>
    </source>
</reference>
<keyword evidence="12" id="KW-0492">Microsome</keyword>
<dbReference type="GO" id="GO:0050661">
    <property type="term" value="F:NADP binding"/>
    <property type="evidence" value="ECO:0007669"/>
    <property type="project" value="InterPro"/>
</dbReference>
<dbReference type="EC" id="1.6.3.1" evidence="4"/>
<keyword evidence="16 34" id="KW-0503">Monooxygenase</keyword>
<evidence type="ECO:0000256" key="1">
    <source>
        <dbReference type="ARBA" id="ARBA00001974"/>
    </source>
</evidence>
<keyword evidence="11" id="KW-0274">FAD</keyword>
<dbReference type="InterPro" id="IPR020946">
    <property type="entry name" value="Flavin_mOase-like"/>
</dbReference>
<evidence type="ECO:0000256" key="26">
    <source>
        <dbReference type="ARBA" id="ARBA00047864"/>
    </source>
</evidence>
<name>A0A8X8BP94_POLSE</name>
<dbReference type="InterPro" id="IPR050346">
    <property type="entry name" value="FMO-like"/>
</dbReference>
<evidence type="ECO:0000256" key="5">
    <source>
        <dbReference type="ARBA" id="ARBA00012850"/>
    </source>
</evidence>
<dbReference type="Pfam" id="PF00743">
    <property type="entry name" value="FMO-like"/>
    <property type="match status" value="1"/>
</dbReference>
<protein>
    <recommendedName>
        <fullName evidence="6">Flavin-containing monooxygenase 5</fullName>
        <ecNumber evidence="5">1.14.13.8</ecNumber>
        <ecNumber evidence="4">1.6.3.1</ecNumber>
    </recommendedName>
    <alternativeName>
        <fullName evidence="21">Dimethylaniline monooxygenase [N-oxide-forming] 5</fullName>
    </alternativeName>
    <alternativeName>
        <fullName evidence="19">Dimethylaniline oxidase 5</fullName>
    </alternativeName>
    <alternativeName>
        <fullName evidence="20">NADPH oxidase</fullName>
    </alternativeName>
</protein>
<comment type="catalytic activity">
    <reaction evidence="31">
        <text>N,N-dimethylaniline + NADPH + O2 + H(+) = N,N-dimethylaniline N-oxide + NADP(+) + H2O</text>
        <dbReference type="Rhea" id="RHEA:24468"/>
        <dbReference type="ChEBI" id="CHEBI:15377"/>
        <dbReference type="ChEBI" id="CHEBI:15378"/>
        <dbReference type="ChEBI" id="CHEBI:15379"/>
        <dbReference type="ChEBI" id="CHEBI:16269"/>
        <dbReference type="ChEBI" id="CHEBI:17735"/>
        <dbReference type="ChEBI" id="CHEBI:57783"/>
        <dbReference type="ChEBI" id="CHEBI:58349"/>
        <dbReference type="EC" id="1.14.13.8"/>
    </reaction>
    <physiologicalReaction direction="left-to-right" evidence="31">
        <dbReference type="Rhea" id="RHEA:24469"/>
    </physiologicalReaction>
</comment>
<evidence type="ECO:0000256" key="32">
    <source>
        <dbReference type="ARBA" id="ARBA00049475"/>
    </source>
</evidence>
<evidence type="ECO:0000256" key="4">
    <source>
        <dbReference type="ARBA" id="ARBA00012698"/>
    </source>
</evidence>
<evidence type="ECO:0000256" key="9">
    <source>
        <dbReference type="ARBA" id="ARBA00022630"/>
    </source>
</evidence>
<dbReference type="PANTHER" id="PTHR23023">
    <property type="entry name" value="DIMETHYLANILINE MONOOXYGENASE"/>
    <property type="match status" value="1"/>
</dbReference>
<evidence type="ECO:0000256" key="29">
    <source>
        <dbReference type="ARBA" id="ARBA00048989"/>
    </source>
</evidence>
<comment type="subcellular location">
    <subcellularLocation>
        <location evidence="2">Microsome membrane</location>
    </subcellularLocation>
</comment>
<comment type="cofactor">
    <cofactor evidence="1">
        <name>FAD</name>
        <dbReference type="ChEBI" id="CHEBI:57692"/>
    </cofactor>
</comment>
<evidence type="ECO:0000256" key="20">
    <source>
        <dbReference type="ARBA" id="ARBA00033213"/>
    </source>
</evidence>
<dbReference type="InterPro" id="IPR002257">
    <property type="entry name" value="Flavin_mOase_5"/>
</dbReference>
<dbReference type="InterPro" id="IPR036188">
    <property type="entry name" value="FAD/NAD-bd_sf"/>
</dbReference>
<comment type="function">
    <text evidence="22">Acts as a Baeyer-Villiger monooxygenase on a broad range of substrates. Catalyzes the insertion of an oxygen atom into a carbon-carbon bond adjacent to a carbonyl, which converts ketones to esters. Active on diverse carbonyl compounds, whereas soft nucleophiles are mostly non- or poorly reactive. In contrast with other forms of FMO it is non- or poorly active on 'classical' substrates such as drugs, pesticides, and dietary components containing soft nucleophilic heteroatoms. Able to oxidize drug molecules bearing a carbonyl group on an aliphatic chain, such as nabumetone and pentoxifylline. Also, in the absence of substrates, shows slow but yet significant NADPH oxidase activity. Acts as a positive modulator of cholesterol biosynthesis as well as glucose homeostasis, promoting metabolic aging via pleiotropic effects.</text>
</comment>
<keyword evidence="18 33" id="KW-0472">Membrane</keyword>
<dbReference type="GO" id="GO:0006629">
    <property type="term" value="P:lipid metabolic process"/>
    <property type="evidence" value="ECO:0007669"/>
    <property type="project" value="UniProtKB-KW"/>
</dbReference>
<dbReference type="PIRSF" id="PIRSF000332">
    <property type="entry name" value="FMO"/>
    <property type="match status" value="1"/>
</dbReference>
<dbReference type="GO" id="GO:0016174">
    <property type="term" value="F:NAD(P)H oxidase H2O2-forming activity"/>
    <property type="evidence" value="ECO:0007669"/>
    <property type="project" value="UniProtKB-EC"/>
</dbReference>
<evidence type="ECO:0000256" key="6">
    <source>
        <dbReference type="ARBA" id="ARBA00019213"/>
    </source>
</evidence>
<sequence length="283" mass="32265">MLSFLRLSSQHPTVNDELPNRIISGTVVVKPNIKELRGSSVIFEDGSVEEKIDVVIFATGYNVSFPFLDSSVITVRHNQVSLYKHVFPPALEQPTLAFVGLVQAHGPLMVVSEMQARWVTRVFAGLGKLPKTKAMLKDIQRKKDELAKRFLPSQRHTFEEDFIYYMDELAMQIGVRPSIPWLFLRDPRLALTVFLGPCTPYQYRLMGPGKWAGARNAIFTQWERVIKPLQTRMLQEKPHRSAGALLLKVTTAAVLCVMVAYYVHWQRPALLQKLVDKVGIHWQ</sequence>
<organism evidence="34 35">
    <name type="scientific">Polypterus senegalus</name>
    <name type="common">Senegal bichir</name>
    <dbReference type="NCBI Taxonomy" id="55291"/>
    <lineage>
        <taxon>Eukaryota</taxon>
        <taxon>Metazoa</taxon>
        <taxon>Chordata</taxon>
        <taxon>Craniata</taxon>
        <taxon>Vertebrata</taxon>
        <taxon>Euteleostomi</taxon>
        <taxon>Actinopterygii</taxon>
        <taxon>Polypteriformes</taxon>
        <taxon>Polypteridae</taxon>
        <taxon>Polypterus</taxon>
    </lineage>
</organism>
<keyword evidence="7" id="KW-0488">Methylation</keyword>
<dbReference type="Proteomes" id="UP000886611">
    <property type="component" value="Unassembled WGS sequence"/>
</dbReference>
<evidence type="ECO:0000256" key="2">
    <source>
        <dbReference type="ARBA" id="ARBA00004524"/>
    </source>
</evidence>
<feature type="transmembrane region" description="Helical" evidence="33">
    <location>
        <begin position="242"/>
        <end position="263"/>
    </location>
</feature>
<comment type="catalytic activity">
    <reaction evidence="30">
        <text>heptan-4-one + NADPH + O2 + H(+) = propyl butanoate + NADP(+) + H2O</text>
        <dbReference type="Rhea" id="RHEA:54852"/>
        <dbReference type="ChEBI" id="CHEBI:15377"/>
        <dbReference type="ChEBI" id="CHEBI:15378"/>
        <dbReference type="ChEBI" id="CHEBI:15379"/>
        <dbReference type="ChEBI" id="CHEBI:57783"/>
        <dbReference type="ChEBI" id="CHEBI:58349"/>
        <dbReference type="ChEBI" id="CHEBI:89484"/>
        <dbReference type="ChEBI" id="CHEBI:89719"/>
    </reaction>
    <physiologicalReaction direction="left-to-right" evidence="30">
        <dbReference type="Rhea" id="RHEA:54853"/>
    </physiologicalReaction>
</comment>
<evidence type="ECO:0000256" key="22">
    <source>
        <dbReference type="ARBA" id="ARBA00045722"/>
    </source>
</evidence>
<feature type="non-terminal residue" evidence="34">
    <location>
        <position position="283"/>
    </location>
</feature>
<evidence type="ECO:0000256" key="25">
    <source>
        <dbReference type="ARBA" id="ARBA00047855"/>
    </source>
</evidence>
<evidence type="ECO:0000256" key="14">
    <source>
        <dbReference type="ARBA" id="ARBA00022989"/>
    </source>
</evidence>
<dbReference type="InterPro" id="IPR000960">
    <property type="entry name" value="Flavin_mOase"/>
</dbReference>
<comment type="catalytic activity">
    <reaction evidence="27">
        <text>hexan-3-one + NADPH + O2 + H(+) = ethyl butanoate + NADP(+) + H2O</text>
        <dbReference type="Rhea" id="RHEA:54844"/>
        <dbReference type="ChEBI" id="CHEBI:15377"/>
        <dbReference type="ChEBI" id="CHEBI:15378"/>
        <dbReference type="ChEBI" id="CHEBI:15379"/>
        <dbReference type="ChEBI" id="CHEBI:57783"/>
        <dbReference type="ChEBI" id="CHEBI:58349"/>
        <dbReference type="ChEBI" id="CHEBI:88764"/>
        <dbReference type="ChEBI" id="CHEBI:89891"/>
    </reaction>
    <physiologicalReaction direction="left-to-right" evidence="27">
        <dbReference type="Rhea" id="RHEA:54845"/>
    </physiologicalReaction>
</comment>